<dbReference type="InterPro" id="IPR001789">
    <property type="entry name" value="Sig_transdc_resp-reg_receiver"/>
</dbReference>
<dbReference type="CDD" id="cd00082">
    <property type="entry name" value="HisKA"/>
    <property type="match status" value="2"/>
</dbReference>
<feature type="region of interest" description="Disordered" evidence="7">
    <location>
        <begin position="1053"/>
        <end position="1094"/>
    </location>
</feature>
<feature type="compositionally biased region" description="Polar residues" evidence="7">
    <location>
        <begin position="283"/>
        <end position="295"/>
    </location>
</feature>
<feature type="region of interest" description="Disordered" evidence="7">
    <location>
        <begin position="2260"/>
        <end position="2287"/>
    </location>
</feature>
<dbReference type="Gene3D" id="1.10.287.130">
    <property type="match status" value="2"/>
</dbReference>
<dbReference type="Pfam" id="PF01590">
    <property type="entry name" value="GAF"/>
    <property type="match status" value="1"/>
</dbReference>
<protein>
    <recommendedName>
        <fullName evidence="2">histidine kinase</fullName>
        <ecNumber evidence="2">2.7.13.3</ecNumber>
    </recommendedName>
</protein>
<feature type="compositionally biased region" description="Basic and acidic residues" evidence="7">
    <location>
        <begin position="224"/>
        <end position="234"/>
    </location>
</feature>
<dbReference type="InterPro" id="IPR005467">
    <property type="entry name" value="His_kinase_dom"/>
</dbReference>
<feature type="compositionally biased region" description="Low complexity" evidence="7">
    <location>
        <begin position="2882"/>
        <end position="2908"/>
    </location>
</feature>
<feature type="compositionally biased region" description="Basic and acidic residues" evidence="7">
    <location>
        <begin position="3075"/>
        <end position="3085"/>
    </location>
</feature>
<feature type="domain" description="Histidine kinase" evidence="8">
    <location>
        <begin position="1616"/>
        <end position="1945"/>
    </location>
</feature>
<dbReference type="SUPFAM" id="SSF52172">
    <property type="entry name" value="CheY-like"/>
    <property type="match status" value="3"/>
</dbReference>
<evidence type="ECO:0000256" key="3">
    <source>
        <dbReference type="ARBA" id="ARBA00022553"/>
    </source>
</evidence>
<dbReference type="Gene3D" id="3.30.565.10">
    <property type="entry name" value="Histidine kinase-like ATPase, C-terminal domain"/>
    <property type="match status" value="2"/>
</dbReference>
<feature type="domain" description="Response regulatory" evidence="9">
    <location>
        <begin position="1286"/>
        <end position="1406"/>
    </location>
</feature>
<feature type="compositionally biased region" description="Low complexity" evidence="7">
    <location>
        <begin position="2619"/>
        <end position="2666"/>
    </location>
</feature>
<dbReference type="InterPro" id="IPR003661">
    <property type="entry name" value="HisK_dim/P_dom"/>
</dbReference>
<dbReference type="InterPro" id="IPR036097">
    <property type="entry name" value="HisK_dim/P_sf"/>
</dbReference>
<dbReference type="Gene3D" id="3.30.450.20">
    <property type="entry name" value="PAS domain"/>
    <property type="match status" value="1"/>
</dbReference>
<feature type="compositionally biased region" description="Acidic residues" evidence="7">
    <location>
        <begin position="1068"/>
        <end position="1082"/>
    </location>
</feature>
<dbReference type="Gene3D" id="3.30.450.40">
    <property type="match status" value="1"/>
</dbReference>
<dbReference type="Pfam" id="PF02518">
    <property type="entry name" value="HATPase_c"/>
    <property type="match status" value="2"/>
</dbReference>
<dbReference type="InterPro" id="IPR036890">
    <property type="entry name" value="HATPase_C_sf"/>
</dbReference>
<keyword evidence="3 6" id="KW-0597">Phosphoprotein</keyword>
<feature type="compositionally biased region" description="Polar residues" evidence="7">
    <location>
        <begin position="2213"/>
        <end position="2224"/>
    </location>
</feature>
<dbReference type="GO" id="GO:0005886">
    <property type="term" value="C:plasma membrane"/>
    <property type="evidence" value="ECO:0007669"/>
    <property type="project" value="TreeGrafter"/>
</dbReference>
<dbReference type="GO" id="GO:0000155">
    <property type="term" value="F:phosphorelay sensor kinase activity"/>
    <property type="evidence" value="ECO:0007669"/>
    <property type="project" value="InterPro"/>
</dbReference>
<feature type="region of interest" description="Disordered" evidence="7">
    <location>
        <begin position="2185"/>
        <end position="2247"/>
    </location>
</feature>
<gene>
    <name evidence="10" type="ORF">DFQ27_006515</name>
</gene>
<feature type="compositionally biased region" description="Low complexity" evidence="7">
    <location>
        <begin position="2500"/>
        <end position="2516"/>
    </location>
</feature>
<feature type="domain" description="Histidine kinase" evidence="8">
    <location>
        <begin position="786"/>
        <end position="1010"/>
    </location>
</feature>
<feature type="compositionally biased region" description="Polar residues" evidence="7">
    <location>
        <begin position="325"/>
        <end position="349"/>
    </location>
</feature>
<feature type="compositionally biased region" description="Low complexity" evidence="7">
    <location>
        <begin position="3052"/>
        <end position="3067"/>
    </location>
</feature>
<evidence type="ECO:0000256" key="7">
    <source>
        <dbReference type="SAM" id="MobiDB-lite"/>
    </source>
</evidence>
<dbReference type="InterPro" id="IPR011006">
    <property type="entry name" value="CheY-like_superfamily"/>
</dbReference>
<feature type="region of interest" description="Disordered" evidence="7">
    <location>
        <begin position="3050"/>
        <end position="3114"/>
    </location>
</feature>
<feature type="region of interest" description="Disordered" evidence="7">
    <location>
        <begin position="1012"/>
        <end position="1041"/>
    </location>
</feature>
<keyword evidence="4" id="KW-0808">Transferase</keyword>
<dbReference type="PROSITE" id="PS50109">
    <property type="entry name" value="HIS_KIN"/>
    <property type="match status" value="2"/>
</dbReference>
<dbReference type="SMART" id="SM00065">
    <property type="entry name" value="GAF"/>
    <property type="match status" value="1"/>
</dbReference>
<evidence type="ECO:0000256" key="6">
    <source>
        <dbReference type="PROSITE-ProRule" id="PRU00169"/>
    </source>
</evidence>
<evidence type="ECO:0000256" key="5">
    <source>
        <dbReference type="ARBA" id="ARBA00022777"/>
    </source>
</evidence>
<feature type="region of interest" description="Disordered" evidence="7">
    <location>
        <begin position="164"/>
        <end position="305"/>
    </location>
</feature>
<dbReference type="EC" id="2.7.13.3" evidence="2"/>
<sequence length="3200" mass="345570">MPTVSTATSDDDSSSVVSDDEVHPYFASAFDIRPCICVSKIMVRPTGAPALTMASSSSSSPSTSSSRSEPAPPSSQGDRISAPAIGMRATKESDQPVPIDLTSSKTMTTSTITNTSNSTELAGMAPVRYTSNIQEAMQQEQLDAQQAIDADHAVGNIASKTTTFGFTPAKKSSPCNHRATASATQRSEENDHFHGDDDNDNDDNNDDYNNDNNDDDNNDSDECDIGHESKDTKSSQRRASGGSSDHSNFFDSESQQYQPGHQRRVTTSSSTSGGKLRDRRPLSDSSLAVATSTSGQGAGDGPRITNHDITVVSHIRAGISPALTLDSQSTPNLKTNTMLPGSQPSTGPAPSQDGEGELQMEALVAQKDWSQTPLGPQSSWPAELQMMILLIMRSESPLAIYWGEECILIYNDVWRPILKQKHPLSLGAPGATVWSEIWDVLGVQIAEVRRSGRGSDNKGLRLDLHREGYQEECYFDFTFSPIFVQDGSVGGILAFVQEVTKSILSQRRLKTLNQFSKQATLIQSENGAYSMITKILNESNNPDVTFSILYQTKEVSRDYTTPLDEAFSPLTTPRLRACQDPQKGVSDPSFSSFSPRPATVRSPPVSSSNKRDKDGRRAPQAAILRATSYDRNLQTVENGGEKEKVFVKGTSTRHIPDSLLITPEEYEPWDTAGPICDDPWAWPVQSVLADGVPRLVTLPKSTHKLARALVLPILENPSMLDSRITTVLIVGINPYQMLDNEYLDFLALLVGSIGSLMHFGRVRENERMNAQALFELNKAKISFFQNVSHELRTPLTLMLAPLEDVLILTPEDAPTRPNLEMIQRNTRRLLKLVNTLLQFSRIEAGRSHAMFEETDLAKYTRDISANFESVARGFHLDFTVDCQPLDDLQGGVWVDQAMWSGILLNLVGNAFKHTWKGGVTVRQYPCIGPGGKAGVALEVVDTGVGISPEHLPTLFGRFNRIESKQSRSHEGTGIGLSLVKELTEIHGGTVGVMSKVDVGSTFRLWIPAGRDHHPSSQVKLDDSTDFDRGQPQILNNKTDPSMFTEEASQWISHKATPGSTLSASGTDSNEEEKADDYDDDLTLDMGSFRKGPPAEMEDYEVSKMDIDEGEFSKLLIEPTSNLYVSHEHLLDTIIDSADHKLSPHLGPDTAALEDIKMNGDSEDTIDSSATTTVATTQPSKAADSMLNDSNVSTCTFTNTATVTILDDNMHGLMSNYLTVPMRDHRQQFTTIEYLPPTKSSSEMNDNEAGSTNGRLFRMAPSSPPSSAVKAATSRSLFPKSKVRRGFIVVVDDNNDMRTYLREILGKEFRVQCAVDGVDAMRMIKERLQEGKRIDLVLSDVAMPNMNGYELLSKLRSDPRTMTTPFILLSARAGEEANVEGLDRGADDCMVKPFSARELMARVRSSIRLSDLRRELFREQRHALELKQLIYSISVRIRSGLSLPQILDTASRELFKVIRCNAIRICRFRSVDPETKQHWVRFVSEIVRTGKPKVMSQVEHLLPAGLQVSEEGIGEELQEQDIELKQTNNYQHPVYGAKSFISVALFYNRRIWGYLLASRDAEMEDWSQSEKLLFEQTATQISLAIAHASLWEQKKLQQVEVEAALAANEAKSQILANTSHELRTPIGAIVGALSALEDTDINLTGEQRDMVKIMQITSDVALSVINDLLDTAKLESGTMMLCIKDCPTLLDTLEQSVRIFADKAGRKEVDLVMEPFEDRHGLEYSIRAGQQTIWTDGDRLQQVIMNLIGNAVKFTSAGKVVVQCLLERTETDSSSSNSNKHEMERVGSSSGGGNQRSSQRQRPASPTAQNASAKSPPSSSSSISSTASKSTVASAPASSAAPTYSQQQAKYLSHRSVPLPPDSQVTQAMIRFEVTDTGIGIDPDFLKNHIFQSFAQVDQTMTRRFGGTGLGLAISKHLVMMNGGILGVTSEVGQGSVFYFTWPIMLVRNKDVPLSTPGGGVVPSPLPNGAMTHPLASSRLLTAGLALTAEAAGSMRAVVVEPVVEARHFLAWILHQHEVVTSEYDSIEKMLQDERERTEDLFDANGKVLATNYRPHAHFFFCTKLGTADAILQATTQLVEIFQARNAARRQRRHQLYDEMQEQRRHLQQQQQQQQVVDHAAAMAVLNQDLVLSIVLVIFSSPQGRSLARDLIRKIKQLAPSTELTIRCRYILKPVKVDRIMECLQASGGSSNSHHSTRHSVGTGTDIPKAGSAFSRQPTKQSPHTGSESGSRDSEGENSPVVAAPSPMIPIKVDVENLRAPYPHVHTPRDPQQQQQQHQQQHHQLRRSLHKGTITRSGFMESGEFDKASTCNQNTPEHAIATGITFSEDDSDLLWGHGSQQKQRPSSHHHHQQYHHRHHVVRAHSPHQRDHHHSHHTQSHRHPQFPRPHGHPGSRRAQLPGSGPGSPTQGSADDSQFSLSETDGQSDDDSKPARPKSQPFPPATATVVGVKGAAGGSSGSNGTSVGTTAVEVTGGSGGGRGKEEEEEEGEESAVVGGRGGTTTHHQSGLSSDSTSTVSHRRRIWNRKAMEFSATTTSTEDSGPASPPSMPGSFRGLTPFPSASLAAGCSLSEMLMTSLPTSTLLRRGRGEGSEDSQAVAVATSTNVEEEAATAKSTTVPATGEAEGAATTDPSSATPTTEITTATPTPTLTPTPTTAAFSPRAARAAAGKHERRGMTVLCVEDNIINLRVVQYQLEKLGFDTRSAPDGQVAVDMIKEQIIALGQETGPAEVVEPGTTVTVIGENGDAPGGETTSTNSTEIPPLPTRAITGQSTPGISSTVTFASPGPRALEVETVAAALASVTAGVSTTPASTISTSSNVVTERTEVSSGAGGGRPSHRKAMASAVWDSLVESIPASSYQRRGEDLMMSSDAGTDTEEFSENAATSAVASAFSTAVQPRIQGSGRARPIPGGPGSGRTGPTSGTTPGSGGGAVTHVAVQVTTLSQAQLDSLESSQVGHPTPPPLDGRSVAPTAAKAKRPQGEFGQRAQPQPQLQPPLPIAEQDPLPTVMSSALSLAPNKSASSPPDQSTAAAAASAAAAIESLTANTMTTRLTGSSSVTTTPVPSTGTASQPALRDAQKEPEKHQEQLQPQTPSSPPPTAAVPAAAPVPVPPAPAPAPKPEIDLILMDCAMPVKSGFEAASEIRQMGQFSSYAASVPIIALTASAVESTKEKCLASGMNGYLSKPTKLKDLEGMLNQWVQK</sequence>
<evidence type="ECO:0000256" key="4">
    <source>
        <dbReference type="ARBA" id="ARBA00022679"/>
    </source>
</evidence>
<feature type="region of interest" description="Disordered" evidence="7">
    <location>
        <begin position="2857"/>
        <end position="2931"/>
    </location>
</feature>
<feature type="region of interest" description="Disordered" evidence="7">
    <location>
        <begin position="2583"/>
        <end position="2671"/>
    </location>
</feature>
<dbReference type="SMART" id="SM00387">
    <property type="entry name" value="HATPase_c"/>
    <property type="match status" value="2"/>
</dbReference>
<name>A0A9P6U100_9FUNG</name>
<dbReference type="PROSITE" id="PS50110">
    <property type="entry name" value="RESPONSE_REGULATORY"/>
    <property type="match status" value="2"/>
</dbReference>
<feature type="region of interest" description="Disordered" evidence="7">
    <location>
        <begin position="2950"/>
        <end position="3003"/>
    </location>
</feature>
<feature type="compositionally biased region" description="Low complexity" evidence="7">
    <location>
        <begin position="586"/>
        <end position="595"/>
    </location>
</feature>
<feature type="region of interest" description="Disordered" evidence="7">
    <location>
        <begin position="2330"/>
        <end position="2555"/>
    </location>
</feature>
<feature type="compositionally biased region" description="Acidic residues" evidence="7">
    <location>
        <begin position="197"/>
        <end position="223"/>
    </location>
</feature>
<feature type="compositionally biased region" description="Polar residues" evidence="7">
    <location>
        <begin position="2411"/>
        <end position="2422"/>
    </location>
</feature>
<dbReference type="CDD" id="cd17546">
    <property type="entry name" value="REC_hyHK_CKI1_RcsC-like"/>
    <property type="match status" value="1"/>
</dbReference>
<dbReference type="Pfam" id="PF00072">
    <property type="entry name" value="Response_reg"/>
    <property type="match status" value="2"/>
</dbReference>
<feature type="region of interest" description="Disordered" evidence="7">
    <location>
        <begin position="1162"/>
        <end position="1186"/>
    </location>
</feature>
<dbReference type="SUPFAM" id="SSF55874">
    <property type="entry name" value="ATPase domain of HSP90 chaperone/DNA topoisomerase II/histidine kinase"/>
    <property type="match status" value="2"/>
</dbReference>
<feature type="compositionally biased region" description="Polar residues" evidence="7">
    <location>
        <begin position="2186"/>
        <end position="2202"/>
    </location>
</feature>
<feature type="compositionally biased region" description="Low complexity" evidence="7">
    <location>
        <begin position="2805"/>
        <end position="2817"/>
    </location>
</feature>
<dbReference type="Gene3D" id="3.40.50.2300">
    <property type="match status" value="3"/>
</dbReference>
<dbReference type="SUPFAM" id="SSF55781">
    <property type="entry name" value="GAF domain-like"/>
    <property type="match status" value="1"/>
</dbReference>
<feature type="compositionally biased region" description="Polar residues" evidence="7">
    <location>
        <begin position="1053"/>
        <end position="1067"/>
    </location>
</feature>
<dbReference type="PANTHER" id="PTHR43047:SF72">
    <property type="entry name" value="OSMOSENSING HISTIDINE PROTEIN KINASE SLN1"/>
    <property type="match status" value="1"/>
</dbReference>
<feature type="region of interest" description="Disordered" evidence="7">
    <location>
        <begin position="2805"/>
        <end position="2839"/>
    </location>
</feature>
<feature type="compositionally biased region" description="Polar residues" evidence="7">
    <location>
        <begin position="173"/>
        <end position="185"/>
    </location>
</feature>
<organism evidence="10 11">
    <name type="scientific">Actinomortierella ambigua</name>
    <dbReference type="NCBI Taxonomy" id="1343610"/>
    <lineage>
        <taxon>Eukaryota</taxon>
        <taxon>Fungi</taxon>
        <taxon>Fungi incertae sedis</taxon>
        <taxon>Mucoromycota</taxon>
        <taxon>Mortierellomycotina</taxon>
        <taxon>Mortierellomycetes</taxon>
        <taxon>Mortierellales</taxon>
        <taxon>Mortierellaceae</taxon>
        <taxon>Actinomortierella</taxon>
    </lineage>
</organism>
<evidence type="ECO:0000313" key="11">
    <source>
        <dbReference type="Proteomes" id="UP000807716"/>
    </source>
</evidence>
<dbReference type="FunFam" id="1.10.287.130:FF:000045">
    <property type="entry name" value="Two-component system sensor histidine kinase/response regulator"/>
    <property type="match status" value="1"/>
</dbReference>
<feature type="domain" description="Response regulatory" evidence="9">
    <location>
        <begin position="3034"/>
        <end position="3198"/>
    </location>
</feature>
<dbReference type="GO" id="GO:0009927">
    <property type="term" value="F:histidine phosphotransfer kinase activity"/>
    <property type="evidence" value="ECO:0007669"/>
    <property type="project" value="TreeGrafter"/>
</dbReference>
<reference evidence="10" key="1">
    <citation type="journal article" date="2020" name="Fungal Divers.">
        <title>Resolving the Mortierellaceae phylogeny through synthesis of multi-gene phylogenetics and phylogenomics.</title>
        <authorList>
            <person name="Vandepol N."/>
            <person name="Liber J."/>
            <person name="Desiro A."/>
            <person name="Na H."/>
            <person name="Kennedy M."/>
            <person name="Barry K."/>
            <person name="Grigoriev I.V."/>
            <person name="Miller A.N."/>
            <person name="O'Donnell K."/>
            <person name="Stajich J.E."/>
            <person name="Bonito G."/>
        </authorList>
    </citation>
    <scope>NUCLEOTIDE SEQUENCE</scope>
    <source>
        <strain evidence="10">BC1065</strain>
    </source>
</reference>
<dbReference type="Proteomes" id="UP000807716">
    <property type="component" value="Unassembled WGS sequence"/>
</dbReference>
<feature type="modified residue" description="4-aspartylphosphate" evidence="6">
    <location>
        <position position="1339"/>
    </location>
</feature>
<feature type="compositionally biased region" description="Low complexity" evidence="7">
    <location>
        <begin position="1794"/>
        <end position="1826"/>
    </location>
</feature>
<dbReference type="PRINTS" id="PR00344">
    <property type="entry name" value="BCTRLSENSOR"/>
</dbReference>
<feature type="compositionally biased region" description="Low complexity" evidence="7">
    <location>
        <begin position="102"/>
        <end position="117"/>
    </location>
</feature>
<keyword evidence="11" id="KW-1185">Reference proteome</keyword>
<feature type="compositionally biased region" description="Low complexity" evidence="7">
    <location>
        <begin position="2459"/>
        <end position="2472"/>
    </location>
</feature>
<evidence type="ECO:0000256" key="2">
    <source>
        <dbReference type="ARBA" id="ARBA00012438"/>
    </source>
</evidence>
<dbReference type="InterPro" id="IPR004358">
    <property type="entry name" value="Sig_transdc_His_kin-like_C"/>
</dbReference>
<evidence type="ECO:0000256" key="1">
    <source>
        <dbReference type="ARBA" id="ARBA00000085"/>
    </source>
</evidence>
<feature type="compositionally biased region" description="Polar residues" evidence="7">
    <location>
        <begin position="1032"/>
        <end position="1041"/>
    </location>
</feature>
<feature type="modified residue" description="4-aspartylphosphate" evidence="6">
    <location>
        <position position="3127"/>
    </location>
</feature>
<feature type="compositionally biased region" description="Polar residues" evidence="7">
    <location>
        <begin position="1166"/>
        <end position="1179"/>
    </location>
</feature>
<dbReference type="InterPro" id="IPR003018">
    <property type="entry name" value="GAF"/>
</dbReference>
<dbReference type="Pfam" id="PF00512">
    <property type="entry name" value="HisKA"/>
    <property type="match status" value="2"/>
</dbReference>
<keyword evidence="5" id="KW-0418">Kinase</keyword>
<feature type="region of interest" description="Disordered" evidence="7">
    <location>
        <begin position="2742"/>
        <end position="2773"/>
    </location>
</feature>
<proteinExistence type="predicted"/>
<feature type="region of interest" description="Disordered" evidence="7">
    <location>
        <begin position="566"/>
        <end position="619"/>
    </location>
</feature>
<feature type="compositionally biased region" description="Low complexity" evidence="7">
    <location>
        <begin position="55"/>
        <end position="69"/>
    </location>
</feature>
<dbReference type="SMART" id="SM00388">
    <property type="entry name" value="HisKA"/>
    <property type="match status" value="2"/>
</dbReference>
<dbReference type="PANTHER" id="PTHR43047">
    <property type="entry name" value="TWO-COMPONENT HISTIDINE PROTEIN KINASE"/>
    <property type="match status" value="1"/>
</dbReference>
<dbReference type="SMART" id="SM00448">
    <property type="entry name" value="REC"/>
    <property type="match status" value="2"/>
</dbReference>
<feature type="region of interest" description="Disordered" evidence="7">
    <location>
        <begin position="50"/>
        <end position="117"/>
    </location>
</feature>
<comment type="catalytic activity">
    <reaction evidence="1">
        <text>ATP + protein L-histidine = ADP + protein N-phospho-L-histidine.</text>
        <dbReference type="EC" id="2.7.13.3"/>
    </reaction>
</comment>
<feature type="compositionally biased region" description="Pro residues" evidence="7">
    <location>
        <begin position="3092"/>
        <end position="3114"/>
    </location>
</feature>
<dbReference type="InterPro" id="IPR029016">
    <property type="entry name" value="GAF-like_dom_sf"/>
</dbReference>
<comment type="caution">
    <text evidence="10">The sequence shown here is derived from an EMBL/GenBank/DDBJ whole genome shotgun (WGS) entry which is preliminary data.</text>
</comment>
<dbReference type="SUPFAM" id="SSF47384">
    <property type="entry name" value="Homodimeric domain of signal transducing histidine kinase"/>
    <property type="match status" value="2"/>
</dbReference>
<dbReference type="InterPro" id="IPR003594">
    <property type="entry name" value="HATPase_dom"/>
</dbReference>
<feature type="region of interest" description="Disordered" evidence="7">
    <location>
        <begin position="1768"/>
        <end position="1826"/>
    </location>
</feature>
<evidence type="ECO:0000259" key="8">
    <source>
        <dbReference type="PROSITE" id="PS50109"/>
    </source>
</evidence>
<feature type="region of interest" description="Disordered" evidence="7">
    <location>
        <begin position="322"/>
        <end position="355"/>
    </location>
</feature>
<evidence type="ECO:0000259" key="9">
    <source>
        <dbReference type="PROSITE" id="PS50110"/>
    </source>
</evidence>
<accession>A0A9P6U100</accession>
<evidence type="ECO:0000313" key="10">
    <source>
        <dbReference type="EMBL" id="KAG0254992.1"/>
    </source>
</evidence>
<dbReference type="OrthoDB" id="5378913at2759"/>
<feature type="compositionally biased region" description="Polar residues" evidence="7">
    <location>
        <begin position="237"/>
        <end position="259"/>
    </location>
</feature>
<feature type="compositionally biased region" description="Basic and acidic residues" evidence="7">
    <location>
        <begin position="1012"/>
        <end position="1028"/>
    </location>
</feature>
<dbReference type="EMBL" id="JAAAJB010000485">
    <property type="protein sequence ID" value="KAG0254992.1"/>
    <property type="molecule type" value="Genomic_DNA"/>
</dbReference>
<feature type="compositionally biased region" description="Basic and acidic residues" evidence="7">
    <location>
        <begin position="186"/>
        <end position="196"/>
    </location>
</feature>
<feature type="compositionally biased region" description="Basic residues" evidence="7">
    <location>
        <begin position="2344"/>
        <end position="2393"/>
    </location>
</feature>